<reference evidence="1 2" key="1">
    <citation type="submission" date="2024-10" db="EMBL/GenBank/DDBJ databases">
        <title>The Natural Products Discovery Center: Release of the First 8490 Sequenced Strains for Exploring Actinobacteria Biosynthetic Diversity.</title>
        <authorList>
            <person name="Kalkreuter E."/>
            <person name="Kautsar S.A."/>
            <person name="Yang D."/>
            <person name="Bader C.D."/>
            <person name="Teijaro C.N."/>
            <person name="Fluegel L."/>
            <person name="Davis C.M."/>
            <person name="Simpson J.R."/>
            <person name="Lauterbach L."/>
            <person name="Steele A.D."/>
            <person name="Gui C."/>
            <person name="Meng S."/>
            <person name="Li G."/>
            <person name="Viehrig K."/>
            <person name="Ye F."/>
            <person name="Su P."/>
            <person name="Kiefer A.F."/>
            <person name="Nichols A."/>
            <person name="Cepeda A.J."/>
            <person name="Yan W."/>
            <person name="Fan B."/>
            <person name="Jiang Y."/>
            <person name="Adhikari A."/>
            <person name="Zheng C.-J."/>
            <person name="Schuster L."/>
            <person name="Cowan T.M."/>
            <person name="Smanski M.J."/>
            <person name="Chevrette M.G."/>
            <person name="De Carvalho L.P.S."/>
            <person name="Shen B."/>
        </authorList>
    </citation>
    <scope>NUCLEOTIDE SEQUENCE [LARGE SCALE GENOMIC DNA]</scope>
    <source>
        <strain evidence="1 2">NPDC020568</strain>
    </source>
</reference>
<sequence>MTPSASTLPPPPDDVTRIGTLAYFHSPAHQPLRPRLAVLGISMDDAVNAAGGRIFDLSMAGWEVTVVAGDLGNPRPAWILGARALDLDSVLAHRHRGPQPQAVAISAALITTEARLRGRVQECLDRGLIEVSIWGRRYAEEAVGRTESTTHRLSHAARAFKRQALRDVRGEAEAVAATEDFRTGLASRRLPHGRDLARTGRLVR</sequence>
<gene>
    <name evidence="1" type="ORF">ACH4WX_25070</name>
</gene>
<organism evidence="1 2">
    <name type="scientific">Nocardia carnea</name>
    <dbReference type="NCBI Taxonomy" id="37328"/>
    <lineage>
        <taxon>Bacteria</taxon>
        <taxon>Bacillati</taxon>
        <taxon>Actinomycetota</taxon>
        <taxon>Actinomycetes</taxon>
        <taxon>Mycobacteriales</taxon>
        <taxon>Nocardiaceae</taxon>
        <taxon>Nocardia</taxon>
    </lineage>
</organism>
<protein>
    <submittedName>
        <fullName evidence="1">Uncharacterized protein</fullName>
    </submittedName>
</protein>
<evidence type="ECO:0000313" key="2">
    <source>
        <dbReference type="Proteomes" id="UP001611263"/>
    </source>
</evidence>
<dbReference type="RefSeq" id="WP_156052355.1">
    <property type="nucleotide sequence ID" value="NZ_JBIRUQ010000007.1"/>
</dbReference>
<accession>A0ABW7TSK7</accession>
<comment type="caution">
    <text evidence="1">The sequence shown here is derived from an EMBL/GenBank/DDBJ whole genome shotgun (WGS) entry which is preliminary data.</text>
</comment>
<name>A0ABW7TSK7_9NOCA</name>
<proteinExistence type="predicted"/>
<evidence type="ECO:0000313" key="1">
    <source>
        <dbReference type="EMBL" id="MFI1464006.1"/>
    </source>
</evidence>
<dbReference type="GeneID" id="93508325"/>
<keyword evidence="2" id="KW-1185">Reference proteome</keyword>
<dbReference type="Proteomes" id="UP001611263">
    <property type="component" value="Unassembled WGS sequence"/>
</dbReference>
<dbReference type="EMBL" id="JBIRUQ010000007">
    <property type="protein sequence ID" value="MFI1464006.1"/>
    <property type="molecule type" value="Genomic_DNA"/>
</dbReference>